<gene>
    <name evidence="1" type="ORF">SAMN02745157_4062</name>
</gene>
<dbReference type="PANTHER" id="PTHR30348:SF4">
    <property type="entry name" value="DUF72 DOMAIN-CONTAINING PROTEIN"/>
    <property type="match status" value="1"/>
</dbReference>
<dbReference type="PANTHER" id="PTHR30348">
    <property type="entry name" value="UNCHARACTERIZED PROTEIN YECE"/>
    <property type="match status" value="1"/>
</dbReference>
<name>A0A1M5J0D8_9HYPH</name>
<protein>
    <submittedName>
        <fullName evidence="1">Uncharacterized conserved protein YecE, DUF72 family</fullName>
    </submittedName>
</protein>
<organism evidence="1 2">
    <name type="scientific">Kaistia soli DSM 19436</name>
    <dbReference type="NCBI Taxonomy" id="1122133"/>
    <lineage>
        <taxon>Bacteria</taxon>
        <taxon>Pseudomonadati</taxon>
        <taxon>Pseudomonadota</taxon>
        <taxon>Alphaproteobacteria</taxon>
        <taxon>Hyphomicrobiales</taxon>
        <taxon>Kaistiaceae</taxon>
        <taxon>Kaistia</taxon>
    </lineage>
</organism>
<keyword evidence="2" id="KW-1185">Reference proteome</keyword>
<dbReference type="InterPro" id="IPR036520">
    <property type="entry name" value="UPF0759_sf"/>
</dbReference>
<dbReference type="Gene3D" id="3.20.20.410">
    <property type="entry name" value="Protein of unknown function UPF0759"/>
    <property type="match status" value="1"/>
</dbReference>
<dbReference type="STRING" id="1122133.SAMN02745157_4062"/>
<accession>A0A1M5J0D8</accession>
<dbReference type="Proteomes" id="UP000184485">
    <property type="component" value="Unassembled WGS sequence"/>
</dbReference>
<dbReference type="SUPFAM" id="SSF117396">
    <property type="entry name" value="TM1631-like"/>
    <property type="match status" value="1"/>
</dbReference>
<dbReference type="Pfam" id="PF01904">
    <property type="entry name" value="DUF72"/>
    <property type="match status" value="1"/>
</dbReference>
<reference evidence="1 2" key="1">
    <citation type="submission" date="2016-11" db="EMBL/GenBank/DDBJ databases">
        <authorList>
            <person name="Jaros S."/>
            <person name="Januszkiewicz K."/>
            <person name="Wedrychowicz H."/>
        </authorList>
    </citation>
    <scope>NUCLEOTIDE SEQUENCE [LARGE SCALE GENOMIC DNA]</scope>
    <source>
        <strain evidence="1 2">DSM 19436</strain>
    </source>
</reference>
<dbReference type="OrthoDB" id="9780310at2"/>
<evidence type="ECO:0000313" key="2">
    <source>
        <dbReference type="Proteomes" id="UP000184485"/>
    </source>
</evidence>
<dbReference type="AlphaFoldDB" id="A0A1M5J0D8"/>
<evidence type="ECO:0000313" key="1">
    <source>
        <dbReference type="EMBL" id="SHG34012.1"/>
    </source>
</evidence>
<dbReference type="RefSeq" id="WP_073056501.1">
    <property type="nucleotide sequence ID" value="NZ_FQUP01000004.1"/>
</dbReference>
<dbReference type="InterPro" id="IPR002763">
    <property type="entry name" value="DUF72"/>
</dbReference>
<proteinExistence type="predicted"/>
<sequence>MRRQGTIRIGVSGWTYSPWRGHFYPQGLAHKHELSFAADAFASIEINGTFYRLQRPETFRRWAAETPDDFVFAVKGPRYITHMRRLREPEAPLANFFASGVLELGPKLGPVLWQFPASFAFDAARLDDFLAQLPHDAEAALALARKHDSRLPGIELPDHVAAHRVRHGVEIRHDSFRNGDFIEMLRHRRVALVCADTVEWPRLMDLTADFAYLRLHGSEELYRSGYSEAALDRWARLIRAFADGKPAADADTAGPPDAHPAPRDVYVYFDNTDKRHAPDDARALIHKLGLAVGHG</sequence>
<dbReference type="EMBL" id="FQUP01000004">
    <property type="protein sequence ID" value="SHG34012.1"/>
    <property type="molecule type" value="Genomic_DNA"/>
</dbReference>